<protein>
    <submittedName>
        <fullName evidence="1">Uncharacterized protein</fullName>
    </submittedName>
</protein>
<dbReference type="Proteomes" id="UP000509421">
    <property type="component" value="Chromosome"/>
</dbReference>
<dbReference type="EMBL" id="CP056117">
    <property type="protein sequence ID" value="QKZ97680.1"/>
    <property type="molecule type" value="Genomic_DNA"/>
</dbReference>
<proteinExistence type="predicted"/>
<gene>
    <name evidence="1" type="ORF">HWQ14_08240</name>
</gene>
<dbReference type="RefSeq" id="WP_176609436.1">
    <property type="nucleotide sequence ID" value="NZ_CP056117.1"/>
</dbReference>
<evidence type="ECO:0000313" key="2">
    <source>
        <dbReference type="Proteomes" id="UP000509421"/>
    </source>
</evidence>
<sequence>MGCINIHFVVALIFIITACTPGPVGTKRYQPYTGVDSAIIYTQVNERHRGLVFLQRFEKNGDCFEEADMIYISNNFMDGGLHHFMESRIQANKYWSLYVLDNSSGRQILRRTAFIPEAGKRYVGIDYQGVVEIPQELKISSEDDLDEIYTKYKNKKAMAWNLRSGQCKTWIGKLMEPLISSRN</sequence>
<dbReference type="AlphaFoldDB" id="A0A7H8UCS9"/>
<accession>A0A7H8UCS9</accession>
<organism evidence="1 2">
    <name type="scientific">Enterobacter cloacae</name>
    <dbReference type="NCBI Taxonomy" id="550"/>
    <lineage>
        <taxon>Bacteria</taxon>
        <taxon>Pseudomonadati</taxon>
        <taxon>Pseudomonadota</taxon>
        <taxon>Gammaproteobacteria</taxon>
        <taxon>Enterobacterales</taxon>
        <taxon>Enterobacteriaceae</taxon>
        <taxon>Enterobacter</taxon>
        <taxon>Enterobacter cloacae complex</taxon>
    </lineage>
</organism>
<reference evidence="1 2" key="1">
    <citation type="submission" date="2020-06" db="EMBL/GenBank/DDBJ databases">
        <title>Long-read sequencing of DSM26481-BlokeschLab.</title>
        <authorList>
            <person name="Blokesch M."/>
        </authorList>
    </citation>
    <scope>NUCLEOTIDE SEQUENCE [LARGE SCALE GENOMIC DNA]</scope>
    <source>
        <strain evidence="1 2">DSM 26481</strain>
    </source>
</reference>
<evidence type="ECO:0000313" key="1">
    <source>
        <dbReference type="EMBL" id="QKZ97680.1"/>
    </source>
</evidence>
<name>A0A7H8UCS9_ENTCL</name>